<gene>
    <name evidence="1" type="ORF">NCTC11967_00826</name>
</gene>
<reference evidence="1 2" key="1">
    <citation type="submission" date="2018-06" db="EMBL/GenBank/DDBJ databases">
        <authorList>
            <consortium name="Pathogen Informatics"/>
            <person name="Doyle S."/>
        </authorList>
    </citation>
    <scope>NUCLEOTIDE SEQUENCE [LARGE SCALE GENOMIC DNA]</scope>
    <source>
        <strain evidence="1 2">NCTC11967</strain>
    </source>
</reference>
<sequence length="46" mass="5075">MALKLRGPAVHKLIQGIEKCLISINFCKIALLIQQQKTVNLTAKEG</sequence>
<name>A0AB38FRQ5_9ENTR</name>
<dbReference type="EMBL" id="UAVL01000001">
    <property type="protein sequence ID" value="SQA60703.1"/>
    <property type="molecule type" value="Genomic_DNA"/>
</dbReference>
<accession>A0AB38FRQ5</accession>
<evidence type="ECO:0000313" key="1">
    <source>
        <dbReference type="EMBL" id="SQA60703.1"/>
    </source>
</evidence>
<comment type="caution">
    <text evidence="1">The sequence shown here is derived from an EMBL/GenBank/DDBJ whole genome shotgun (WGS) entry which is preliminary data.</text>
</comment>
<evidence type="ECO:0000313" key="2">
    <source>
        <dbReference type="Proteomes" id="UP000251313"/>
    </source>
</evidence>
<organism evidence="1 2">
    <name type="scientific">Yokenella regensburgei</name>
    <dbReference type="NCBI Taxonomy" id="158877"/>
    <lineage>
        <taxon>Bacteria</taxon>
        <taxon>Pseudomonadati</taxon>
        <taxon>Pseudomonadota</taxon>
        <taxon>Gammaproteobacteria</taxon>
        <taxon>Enterobacterales</taxon>
        <taxon>Enterobacteriaceae</taxon>
        <taxon>Yokenella</taxon>
    </lineage>
</organism>
<protein>
    <submittedName>
        <fullName evidence="1">Uncharacterized protein</fullName>
    </submittedName>
</protein>
<proteinExistence type="predicted"/>
<dbReference type="AlphaFoldDB" id="A0AB38FRQ5"/>
<dbReference type="Proteomes" id="UP000251313">
    <property type="component" value="Unassembled WGS sequence"/>
</dbReference>